<dbReference type="InterPro" id="IPR021218">
    <property type="entry name" value="DUF2784"/>
</dbReference>
<reference evidence="2 3" key="1">
    <citation type="submission" date="2024-01" db="EMBL/GenBank/DDBJ databases">
        <title>Pedobacter sp. nov., isolated from fresh soil.</title>
        <authorList>
            <person name="Le N.T.T."/>
        </authorList>
    </citation>
    <scope>NUCLEOTIDE SEQUENCE [LARGE SCALE GENOMIC DNA]</scope>
    <source>
        <strain evidence="2 3">KR3-3</strain>
    </source>
</reference>
<evidence type="ECO:0000313" key="2">
    <source>
        <dbReference type="EMBL" id="MEE1946566.1"/>
    </source>
</evidence>
<keyword evidence="1" id="KW-0812">Transmembrane</keyword>
<proteinExistence type="predicted"/>
<dbReference type="RefSeq" id="WP_330108869.1">
    <property type="nucleotide sequence ID" value="NZ_JAZDQT010000003.1"/>
</dbReference>
<evidence type="ECO:0000313" key="3">
    <source>
        <dbReference type="Proteomes" id="UP001336835"/>
    </source>
</evidence>
<feature type="transmembrane region" description="Helical" evidence="1">
    <location>
        <begin position="6"/>
        <end position="25"/>
    </location>
</feature>
<evidence type="ECO:0000256" key="1">
    <source>
        <dbReference type="SAM" id="Phobius"/>
    </source>
</evidence>
<comment type="caution">
    <text evidence="2">The sequence shown here is derived from an EMBL/GenBank/DDBJ whole genome shotgun (WGS) entry which is preliminary data.</text>
</comment>
<accession>A0ABU7IB08</accession>
<keyword evidence="1" id="KW-0472">Membrane</keyword>
<keyword evidence="3" id="KW-1185">Reference proteome</keyword>
<feature type="transmembrane region" description="Helical" evidence="1">
    <location>
        <begin position="98"/>
        <end position="117"/>
    </location>
</feature>
<keyword evidence="1" id="KW-1133">Transmembrane helix</keyword>
<gene>
    <name evidence="2" type="ORF">VRU48_15680</name>
</gene>
<dbReference type="EMBL" id="JAZDQT010000003">
    <property type="protein sequence ID" value="MEE1946566.1"/>
    <property type="molecule type" value="Genomic_DNA"/>
</dbReference>
<organism evidence="2 3">
    <name type="scientific">Pedobacter albus</name>
    <dbReference type="NCBI Taxonomy" id="3113905"/>
    <lineage>
        <taxon>Bacteria</taxon>
        <taxon>Pseudomonadati</taxon>
        <taxon>Bacteroidota</taxon>
        <taxon>Sphingobacteriia</taxon>
        <taxon>Sphingobacteriales</taxon>
        <taxon>Sphingobacteriaceae</taxon>
        <taxon>Pedobacter</taxon>
    </lineage>
</organism>
<sequence length="123" mass="14097">MLKALDAFLTFVHLFIVGFNLFGWIWPKTRRLHFWFAMLTLGCWTILGIWFGLGYCPVTDWQWGVKAQLGEQNLPTSFIKYLADQVTGADINPTLIDVLTLGLFLLAIAISVKLNFFRKKQKG</sequence>
<protein>
    <submittedName>
        <fullName evidence="2">DUF2784 domain-containing protein</fullName>
    </submittedName>
</protein>
<name>A0ABU7IB08_9SPHI</name>
<dbReference type="Proteomes" id="UP001336835">
    <property type="component" value="Unassembled WGS sequence"/>
</dbReference>
<feature type="transmembrane region" description="Helical" evidence="1">
    <location>
        <begin position="32"/>
        <end position="53"/>
    </location>
</feature>
<dbReference type="Pfam" id="PF10861">
    <property type="entry name" value="DUF2784"/>
    <property type="match status" value="1"/>
</dbReference>